<organism evidence="3">
    <name type="scientific">Sphingomonas psychrotolerans</name>
    <dbReference type="NCBI Taxonomy" id="1327635"/>
    <lineage>
        <taxon>Bacteria</taxon>
        <taxon>Pseudomonadati</taxon>
        <taxon>Pseudomonadota</taxon>
        <taxon>Alphaproteobacteria</taxon>
        <taxon>Sphingomonadales</taxon>
        <taxon>Sphingomonadaceae</taxon>
        <taxon>Sphingomonas</taxon>
    </lineage>
</organism>
<gene>
    <name evidence="3" type="ORF">MZO42_08640</name>
</gene>
<dbReference type="InterPro" id="IPR014710">
    <property type="entry name" value="RmlC-like_jellyroll"/>
</dbReference>
<dbReference type="PANTHER" id="PTHR38599:SF1">
    <property type="entry name" value="CUPIN DOMAIN PROTEIN (AFU_ORTHOLOGUE AFUA_3G13620)"/>
    <property type="match status" value="1"/>
</dbReference>
<name>A0ABU3N2I3_9SPHN</name>
<dbReference type="PANTHER" id="PTHR38599">
    <property type="entry name" value="CUPIN DOMAIN PROTEIN (AFU_ORTHOLOGUE AFUA_3G13620)"/>
    <property type="match status" value="1"/>
</dbReference>
<dbReference type="InterPro" id="IPR011051">
    <property type="entry name" value="RmlC_Cupin_sf"/>
</dbReference>
<accession>A0ABU3N2I3</accession>
<sequence>MIISLMLALVPLPSAAGQQAAAGSNAADLASVVRIPLLDRELAAEKTVKSIKAARIDFRPGQKTGRHVHPVPTMGIVLGGEIRLQIEGEPVRVLKAGEAFFEPADTVVLHFENASNTHPASFAGFYLLGPDDKEIIREAR</sequence>
<feature type="chain" id="PRO_5047455082" evidence="1">
    <location>
        <begin position="17"/>
        <end position="140"/>
    </location>
</feature>
<reference evidence="3" key="1">
    <citation type="submission" date="2022-04" db="EMBL/GenBank/DDBJ databases">
        <title>Tomato heritable bacteria conferring resistance against bacterial wilt.</title>
        <authorList>
            <person name="Yin J."/>
        </authorList>
    </citation>
    <scope>NUCLEOTIDE SEQUENCE</scope>
    <source>
        <strain evidence="3">Cra20</strain>
    </source>
</reference>
<dbReference type="EMBL" id="JALMLT010000002">
    <property type="protein sequence ID" value="MDT8758764.1"/>
    <property type="molecule type" value="Genomic_DNA"/>
</dbReference>
<dbReference type="Pfam" id="PF07883">
    <property type="entry name" value="Cupin_2"/>
    <property type="match status" value="1"/>
</dbReference>
<proteinExistence type="predicted"/>
<keyword evidence="1" id="KW-0732">Signal</keyword>
<comment type="caution">
    <text evidence="3">The sequence shown here is derived from an EMBL/GenBank/DDBJ whole genome shotgun (WGS) entry which is preliminary data.</text>
</comment>
<dbReference type="SUPFAM" id="SSF51182">
    <property type="entry name" value="RmlC-like cupins"/>
    <property type="match status" value="1"/>
</dbReference>
<evidence type="ECO:0000256" key="1">
    <source>
        <dbReference type="SAM" id="SignalP"/>
    </source>
</evidence>
<evidence type="ECO:0000259" key="2">
    <source>
        <dbReference type="Pfam" id="PF07883"/>
    </source>
</evidence>
<protein>
    <submittedName>
        <fullName evidence="3">Cupin domain-containing protein</fullName>
    </submittedName>
</protein>
<dbReference type="InterPro" id="IPR013096">
    <property type="entry name" value="Cupin_2"/>
</dbReference>
<dbReference type="Gene3D" id="2.60.120.10">
    <property type="entry name" value="Jelly Rolls"/>
    <property type="match status" value="1"/>
</dbReference>
<feature type="signal peptide" evidence="1">
    <location>
        <begin position="1"/>
        <end position="16"/>
    </location>
</feature>
<evidence type="ECO:0000313" key="3">
    <source>
        <dbReference type="EMBL" id="MDT8758764.1"/>
    </source>
</evidence>
<feature type="domain" description="Cupin type-2" evidence="2">
    <location>
        <begin position="56"/>
        <end position="122"/>
    </location>
</feature>